<dbReference type="RefSeq" id="WP_163968462.1">
    <property type="nucleotide sequence ID" value="NZ_JAAIVB010000080.1"/>
</dbReference>
<reference evidence="1 2" key="1">
    <citation type="submission" date="2020-02" db="EMBL/GenBank/DDBJ databases">
        <authorList>
            <person name="Kim M.K."/>
        </authorList>
    </citation>
    <scope>NUCLEOTIDE SEQUENCE [LARGE SCALE GENOMIC DNA]</scope>
    <source>
        <strain evidence="1 2">17J57-3</strain>
    </source>
</reference>
<keyword evidence="2" id="KW-1185">Reference proteome</keyword>
<organism evidence="1 2">
    <name type="scientific">Noviherbaspirillum galbum</name>
    <dbReference type="NCBI Taxonomy" id="2709383"/>
    <lineage>
        <taxon>Bacteria</taxon>
        <taxon>Pseudomonadati</taxon>
        <taxon>Pseudomonadota</taxon>
        <taxon>Betaproteobacteria</taxon>
        <taxon>Burkholderiales</taxon>
        <taxon>Oxalobacteraceae</taxon>
        <taxon>Noviherbaspirillum</taxon>
    </lineage>
</organism>
<dbReference type="Gene3D" id="3.30.1690.10">
    <property type="entry name" value="TcpA-like pilin"/>
    <property type="match status" value="1"/>
</dbReference>
<sequence length="203" mass="20843">MQKEQFALKPVPRAFHAGRATLPHKQAGLTIAETLLVLAIGASIAVVGFSGYKYATAALVPTQLVEDTALLAAKLKQTFGVTNDFSNVTASSLASTSFFPYKSFKAKSGTTGVLADINNNTVVLTGGTSSFAVVITPNDSDQCLQLAGSASQYAYNINIGTGMTSSGGTVTGGTAYKAGTTLTPSVLATNCTVASTMIGMEIR</sequence>
<accession>A0A6B3SYL2</accession>
<evidence type="ECO:0008006" key="3">
    <source>
        <dbReference type="Google" id="ProtNLM"/>
    </source>
</evidence>
<evidence type="ECO:0000313" key="2">
    <source>
        <dbReference type="Proteomes" id="UP000482155"/>
    </source>
</evidence>
<dbReference type="AlphaFoldDB" id="A0A6B3SYL2"/>
<proteinExistence type="predicted"/>
<name>A0A6B3SYL2_9BURK</name>
<evidence type="ECO:0000313" key="1">
    <source>
        <dbReference type="EMBL" id="NEX64526.1"/>
    </source>
</evidence>
<protein>
    <recommendedName>
        <fullName evidence="3">Type 4 secretion system PilS N-terminal domain-containing protein</fullName>
    </recommendedName>
</protein>
<comment type="caution">
    <text evidence="1">The sequence shown here is derived from an EMBL/GenBank/DDBJ whole genome shotgun (WGS) entry which is preliminary data.</text>
</comment>
<dbReference type="Proteomes" id="UP000482155">
    <property type="component" value="Unassembled WGS sequence"/>
</dbReference>
<gene>
    <name evidence="1" type="ORF">G3574_25890</name>
</gene>
<dbReference type="EMBL" id="JAAIVB010000080">
    <property type="protein sequence ID" value="NEX64526.1"/>
    <property type="molecule type" value="Genomic_DNA"/>
</dbReference>